<gene>
    <name evidence="2" type="ORF">HAKA00212_LOCUS26561</name>
</gene>
<dbReference type="EMBL" id="HBIU01061564">
    <property type="protein sequence ID" value="CAE0654507.1"/>
    <property type="molecule type" value="Transcribed_RNA"/>
</dbReference>
<evidence type="ECO:0000256" key="1">
    <source>
        <dbReference type="SAM" id="Phobius"/>
    </source>
</evidence>
<keyword evidence="1" id="KW-0472">Membrane</keyword>
<evidence type="ECO:0000313" key="2">
    <source>
        <dbReference type="EMBL" id="CAE0654507.1"/>
    </source>
</evidence>
<keyword evidence="1" id="KW-1133">Transmembrane helix</keyword>
<accession>A0A7S3YKI7</accession>
<sequence length="137" mass="15725">MIVLLPSSQRRFFIPFLLLFTAALLACALFFIKKNHVSWSFFCHVLLLLYLSSIQSNFLKLRKKNFQQAESIFQEQKMMMEDVGKIFLVVFLCAISTIAALSTFAFAYFSRRIFLCVPAALLLAFVMNIIVIAIIII</sequence>
<dbReference type="AlphaFoldDB" id="A0A7S3YKI7"/>
<feature type="transmembrane region" description="Helical" evidence="1">
    <location>
        <begin position="38"/>
        <end position="59"/>
    </location>
</feature>
<feature type="transmembrane region" description="Helical" evidence="1">
    <location>
        <begin position="86"/>
        <end position="106"/>
    </location>
</feature>
<reference evidence="2" key="1">
    <citation type="submission" date="2021-01" db="EMBL/GenBank/DDBJ databases">
        <authorList>
            <person name="Corre E."/>
            <person name="Pelletier E."/>
            <person name="Niang G."/>
            <person name="Scheremetjew M."/>
            <person name="Finn R."/>
            <person name="Kale V."/>
            <person name="Holt S."/>
            <person name="Cochrane G."/>
            <person name="Meng A."/>
            <person name="Brown T."/>
            <person name="Cohen L."/>
        </authorList>
    </citation>
    <scope>NUCLEOTIDE SEQUENCE</scope>
    <source>
        <strain evidence="2">CCMP3107</strain>
    </source>
</reference>
<feature type="transmembrane region" description="Helical" evidence="1">
    <location>
        <begin position="12"/>
        <end position="32"/>
    </location>
</feature>
<feature type="transmembrane region" description="Helical" evidence="1">
    <location>
        <begin position="112"/>
        <end position="136"/>
    </location>
</feature>
<proteinExistence type="predicted"/>
<protein>
    <submittedName>
        <fullName evidence="2">Uncharacterized protein</fullName>
    </submittedName>
</protein>
<organism evidence="2">
    <name type="scientific">Heterosigma akashiwo</name>
    <name type="common">Chromophytic alga</name>
    <name type="synonym">Heterosigma carterae</name>
    <dbReference type="NCBI Taxonomy" id="2829"/>
    <lineage>
        <taxon>Eukaryota</taxon>
        <taxon>Sar</taxon>
        <taxon>Stramenopiles</taxon>
        <taxon>Ochrophyta</taxon>
        <taxon>Raphidophyceae</taxon>
        <taxon>Chattonellales</taxon>
        <taxon>Chattonellaceae</taxon>
        <taxon>Heterosigma</taxon>
    </lineage>
</organism>
<name>A0A7S3YKI7_HETAK</name>
<keyword evidence="1" id="KW-0812">Transmembrane</keyword>